<proteinExistence type="predicted"/>
<organism evidence="2">
    <name type="scientific">uncultured Thermomicrobiales bacterium</name>
    <dbReference type="NCBI Taxonomy" id="1645740"/>
    <lineage>
        <taxon>Bacteria</taxon>
        <taxon>Pseudomonadati</taxon>
        <taxon>Thermomicrobiota</taxon>
        <taxon>Thermomicrobia</taxon>
        <taxon>Thermomicrobiales</taxon>
        <taxon>environmental samples</taxon>
    </lineage>
</organism>
<evidence type="ECO:0000256" key="1">
    <source>
        <dbReference type="SAM" id="MobiDB-lite"/>
    </source>
</evidence>
<evidence type="ECO:0000313" key="2">
    <source>
        <dbReference type="EMBL" id="CAA9544004.1"/>
    </source>
</evidence>
<dbReference type="AlphaFoldDB" id="A0A6J4UBJ7"/>
<sequence length="64" mass="6326">SPTTLRTSGSPPPSCSSASSCCGARRPSLLPPAADPGAGRSLRESRRPAVDSGTGTNERVAAGC</sequence>
<protein>
    <submittedName>
        <fullName evidence="2">Uncharacterized protein</fullName>
    </submittedName>
</protein>
<accession>A0A6J4UBJ7</accession>
<gene>
    <name evidence="2" type="ORF">AVDCRST_MAG59-1103</name>
</gene>
<name>A0A6J4UBJ7_9BACT</name>
<feature type="compositionally biased region" description="Low complexity" evidence="1">
    <location>
        <begin position="15"/>
        <end position="28"/>
    </location>
</feature>
<feature type="non-terminal residue" evidence="2">
    <location>
        <position position="64"/>
    </location>
</feature>
<feature type="region of interest" description="Disordered" evidence="1">
    <location>
        <begin position="1"/>
        <end position="64"/>
    </location>
</feature>
<reference evidence="2" key="1">
    <citation type="submission" date="2020-02" db="EMBL/GenBank/DDBJ databases">
        <authorList>
            <person name="Meier V. D."/>
        </authorList>
    </citation>
    <scope>NUCLEOTIDE SEQUENCE</scope>
    <source>
        <strain evidence="2">AVDCRST_MAG59</strain>
    </source>
</reference>
<feature type="non-terminal residue" evidence="2">
    <location>
        <position position="1"/>
    </location>
</feature>
<dbReference type="EMBL" id="CADCWF010000065">
    <property type="protein sequence ID" value="CAA9544004.1"/>
    <property type="molecule type" value="Genomic_DNA"/>
</dbReference>